<evidence type="ECO:0000256" key="6">
    <source>
        <dbReference type="SAM" id="MobiDB-lite"/>
    </source>
</evidence>
<comment type="similarity">
    <text evidence="1">Belongs to the SAP18 family.</text>
</comment>
<dbReference type="Pfam" id="PF06487">
    <property type="entry name" value="SAP18"/>
    <property type="match status" value="1"/>
</dbReference>
<keyword evidence="3" id="KW-0805">Transcription regulation</keyword>
<protein>
    <recommendedName>
        <fullName evidence="5">18 kDa Sin3-associated polypeptide</fullName>
    </recommendedName>
</protein>
<comment type="caution">
    <text evidence="7">The sequence shown here is derived from an EMBL/GenBank/DDBJ whole genome shotgun (WGS) entry which is preliminary data.</text>
</comment>
<feature type="compositionally biased region" description="Basic and acidic residues" evidence="6">
    <location>
        <begin position="145"/>
        <end position="162"/>
    </location>
</feature>
<keyword evidence="4" id="KW-0804">Transcription</keyword>
<organism evidence="7 8">
    <name type="scientific">Owenia fusiformis</name>
    <name type="common">Polychaete worm</name>
    <dbReference type="NCBI Taxonomy" id="6347"/>
    <lineage>
        <taxon>Eukaryota</taxon>
        <taxon>Metazoa</taxon>
        <taxon>Spiralia</taxon>
        <taxon>Lophotrochozoa</taxon>
        <taxon>Annelida</taxon>
        <taxon>Polychaeta</taxon>
        <taxon>Sedentaria</taxon>
        <taxon>Canalipalpata</taxon>
        <taxon>Sabellida</taxon>
        <taxon>Oweniida</taxon>
        <taxon>Oweniidae</taxon>
        <taxon>Owenia</taxon>
    </lineage>
</organism>
<evidence type="ECO:0000256" key="4">
    <source>
        <dbReference type="ARBA" id="ARBA00023163"/>
    </source>
</evidence>
<gene>
    <name evidence="7" type="ORF">OFUS_LOCUS23960</name>
</gene>
<evidence type="ECO:0000313" key="7">
    <source>
        <dbReference type="EMBL" id="CAH1800019.1"/>
    </source>
</evidence>
<dbReference type="InterPro" id="IPR042534">
    <property type="entry name" value="SAP18_sf"/>
</dbReference>
<reference evidence="7" key="1">
    <citation type="submission" date="2022-03" db="EMBL/GenBank/DDBJ databases">
        <authorList>
            <person name="Martin C."/>
        </authorList>
    </citation>
    <scope>NUCLEOTIDE SEQUENCE</scope>
</reference>
<evidence type="ECO:0000256" key="2">
    <source>
        <dbReference type="ARBA" id="ARBA00022491"/>
    </source>
</evidence>
<keyword evidence="2" id="KW-0678">Repressor</keyword>
<name>A0A8J1TAB6_OWEFU</name>
<dbReference type="PANTHER" id="PTHR13082:SF0">
    <property type="entry name" value="HISTONE DEACETYLASE COMPLEX SUBUNIT SAP18"/>
    <property type="match status" value="1"/>
</dbReference>
<evidence type="ECO:0000256" key="3">
    <source>
        <dbReference type="ARBA" id="ARBA00023015"/>
    </source>
</evidence>
<dbReference type="FunFam" id="3.10.20.550:FF:000001">
    <property type="entry name" value="Histone deacetylase complex subunit SAP18"/>
    <property type="match status" value="1"/>
</dbReference>
<dbReference type="GO" id="GO:0005634">
    <property type="term" value="C:nucleus"/>
    <property type="evidence" value="ECO:0007669"/>
    <property type="project" value="TreeGrafter"/>
</dbReference>
<dbReference type="Proteomes" id="UP000749559">
    <property type="component" value="Unassembled WGS sequence"/>
</dbReference>
<dbReference type="Gene3D" id="3.10.20.550">
    <property type="entry name" value="ASAP complex, SAP18 subunit"/>
    <property type="match status" value="1"/>
</dbReference>
<dbReference type="PANTHER" id="PTHR13082">
    <property type="entry name" value="SAP18"/>
    <property type="match status" value="1"/>
</dbReference>
<evidence type="ECO:0000256" key="1">
    <source>
        <dbReference type="ARBA" id="ARBA00009143"/>
    </source>
</evidence>
<sequence>MASTVEVVDQEKVAQEKAIDREKACPLLLRVFCNMGRHNMIGEYGRGNTPSNELQIYTWMDASLKELTSLVKEVNHDAQMKGTFFDFALVYPESIRGLYRMRDIGTTCAGKRGADDNTTLAKCNFQIGDYVDISITPPQGGRGPPMDRMRSGMDRMQRGRPY</sequence>
<dbReference type="InterPro" id="IPR010516">
    <property type="entry name" value="SAP18"/>
</dbReference>
<dbReference type="EMBL" id="CAIIXF020000011">
    <property type="protein sequence ID" value="CAH1800019.1"/>
    <property type="molecule type" value="Genomic_DNA"/>
</dbReference>
<dbReference type="GO" id="GO:0003714">
    <property type="term" value="F:transcription corepressor activity"/>
    <property type="evidence" value="ECO:0007669"/>
    <property type="project" value="TreeGrafter"/>
</dbReference>
<dbReference type="OrthoDB" id="440566at2759"/>
<accession>A0A8J1TAB6</accession>
<dbReference type="AlphaFoldDB" id="A0A8J1TAB6"/>
<evidence type="ECO:0000256" key="5">
    <source>
        <dbReference type="ARBA" id="ARBA00030511"/>
    </source>
</evidence>
<proteinExistence type="inferred from homology"/>
<feature type="region of interest" description="Disordered" evidence="6">
    <location>
        <begin position="136"/>
        <end position="162"/>
    </location>
</feature>
<evidence type="ECO:0000313" key="8">
    <source>
        <dbReference type="Proteomes" id="UP000749559"/>
    </source>
</evidence>
<keyword evidence="8" id="KW-1185">Reference proteome</keyword>